<proteinExistence type="predicted"/>
<comment type="caution">
    <text evidence="1">The sequence shown here is derived from an EMBL/GenBank/DDBJ whole genome shotgun (WGS) entry which is preliminary data.</text>
</comment>
<dbReference type="OrthoDB" id="9342482at2"/>
<evidence type="ECO:0000313" key="2">
    <source>
        <dbReference type="Proteomes" id="UP000237608"/>
    </source>
</evidence>
<reference evidence="1 2" key="1">
    <citation type="submission" date="2016-12" db="EMBL/GenBank/DDBJ databases">
        <title>Trade-off between light-utilization and light-protection in marine flavobacteria.</title>
        <authorList>
            <person name="Kumagai Y."/>
            <person name="Yoshizawa S."/>
            <person name="Kogure K."/>
            <person name="Iwasaki W."/>
        </authorList>
    </citation>
    <scope>NUCLEOTIDE SEQUENCE [LARGE SCALE GENOMIC DNA]</scope>
    <source>
        <strain evidence="1 2">KCTC 22729</strain>
    </source>
</reference>
<keyword evidence="2" id="KW-1185">Reference proteome</keyword>
<gene>
    <name evidence="1" type="ORF">BTO13_11140</name>
</gene>
<dbReference type="EMBL" id="MSCL01000001">
    <property type="protein sequence ID" value="PQJ75743.1"/>
    <property type="molecule type" value="Genomic_DNA"/>
</dbReference>
<evidence type="ECO:0000313" key="1">
    <source>
        <dbReference type="EMBL" id="PQJ75743.1"/>
    </source>
</evidence>
<name>A0A2S7WDR6_9FLAO</name>
<dbReference type="SUPFAM" id="SSF51445">
    <property type="entry name" value="(Trans)glycosidases"/>
    <property type="match status" value="1"/>
</dbReference>
<dbReference type="InterPro" id="IPR017853">
    <property type="entry name" value="GH"/>
</dbReference>
<protein>
    <recommendedName>
        <fullName evidence="3">Glycoside hydrolase family 5 domain-containing protein</fullName>
    </recommendedName>
</protein>
<accession>A0A2S7WDR6</accession>
<dbReference type="Proteomes" id="UP000237608">
    <property type="component" value="Unassembled WGS sequence"/>
</dbReference>
<organism evidence="1 2">
    <name type="scientific">Polaribacter gangjinensis</name>
    <dbReference type="NCBI Taxonomy" id="574710"/>
    <lineage>
        <taxon>Bacteria</taxon>
        <taxon>Pseudomonadati</taxon>
        <taxon>Bacteroidota</taxon>
        <taxon>Flavobacteriia</taxon>
        <taxon>Flavobacteriales</taxon>
        <taxon>Flavobacteriaceae</taxon>
    </lineage>
</organism>
<sequence length="414" mass="48806">MKHFSIILFLLSTTFIVGQEITYDKTIALEDYNFVLGLNSFPTKYQFTKDSKLIEQAKQTRAVGSNIFKTTITDKILSNYGYNKSDAKNTLDVIKLIPDFDKVFQMDFKYFFFWVHTVTGIKWKNGITKEQEKILYKEMYDFTAYLLKKYNNTGKTFMIGNWEGDWLLHGEGKKNIEPSQQTVENMTQWFQIRQRAIADAKEKTPHKNVSVYNYIEVNLAVKGMEGKISITSHILPNVDVDFVSYSSYESSKKKDYEANKESMTKVMNYIESQLKPKEGLPFKRRVFIGEYGGHAMDDKPETLLKQFDNAKDIMQISLEEDYPFALYWQLYNNEYTETGKSKNMSLINEKGEKRTMYYLHQNYYKKINEYLKDYKEQHKVYPTQEVFKIEALKVLNEVYNELRVEVINIVNSKK</sequence>
<dbReference type="AlphaFoldDB" id="A0A2S7WDR6"/>
<evidence type="ECO:0008006" key="3">
    <source>
        <dbReference type="Google" id="ProtNLM"/>
    </source>
</evidence>
<dbReference type="RefSeq" id="WP_105046896.1">
    <property type="nucleotide sequence ID" value="NZ_CP150662.1"/>
</dbReference>